<dbReference type="GO" id="GO:0016757">
    <property type="term" value="F:glycosyltransferase activity"/>
    <property type="evidence" value="ECO:0007669"/>
    <property type="project" value="UniProtKB-KW"/>
</dbReference>
<dbReference type="InterPro" id="IPR029044">
    <property type="entry name" value="Nucleotide-diphossugar_trans"/>
</dbReference>
<sequence length="369" mass="42563">MCRALFERIRKITFLCIRYNSCQFSAFMNQPLVSIVILNWNGRRYLEQFLPSVMDTTYANKEVVVIDNASTDDSVEFLRAFYPAVRIVLLTKNHGFAKGYNEGLKQVKADYYVLLNSDVEVEAGWLEPVIQLMESDKTIGACQPKLRQFHQREYFEYAGAAGGWLDYLGYPFARGRVFDECEKDEGQFDDASPVFWASGAAMFVQAELFHRLHGFDEFFFAHQEEIDLCWRMQLAGYQVYVCPQSIVYHVGGGTLPKGNARKVFLNFRNNLVMMAKNLPAGQAFIKIAWRFWLDAISAFKSLMAGEVTYFVAVVKAHWAFLYWLCAHKKMDRTGLNKHRNLQGYLHKSVVWAYFVQGKKTFVKIVSSKC</sequence>
<accession>A0A4Q7N2E9</accession>
<dbReference type="SUPFAM" id="SSF53448">
    <property type="entry name" value="Nucleotide-diphospho-sugar transferases"/>
    <property type="match status" value="1"/>
</dbReference>
<protein>
    <recommendedName>
        <fullName evidence="4">Glycosyltransferase 2-like domain-containing protein</fullName>
    </recommendedName>
</protein>
<dbReference type="AlphaFoldDB" id="A0A4Q7N2E9"/>
<feature type="domain" description="Glycosyltransferase 2-like" evidence="4">
    <location>
        <begin position="34"/>
        <end position="144"/>
    </location>
</feature>
<evidence type="ECO:0000259" key="4">
    <source>
        <dbReference type="Pfam" id="PF00535"/>
    </source>
</evidence>
<dbReference type="InterPro" id="IPR001173">
    <property type="entry name" value="Glyco_trans_2-like"/>
</dbReference>
<dbReference type="Gene3D" id="3.90.550.10">
    <property type="entry name" value="Spore Coat Polysaccharide Biosynthesis Protein SpsA, Chain A"/>
    <property type="match status" value="1"/>
</dbReference>
<evidence type="ECO:0000313" key="6">
    <source>
        <dbReference type="Proteomes" id="UP000293874"/>
    </source>
</evidence>
<evidence type="ECO:0000256" key="3">
    <source>
        <dbReference type="ARBA" id="ARBA00022679"/>
    </source>
</evidence>
<proteinExistence type="inferred from homology"/>
<dbReference type="PANTHER" id="PTHR43179:SF12">
    <property type="entry name" value="GALACTOFURANOSYLTRANSFERASE GLFT2"/>
    <property type="match status" value="1"/>
</dbReference>
<name>A0A4Q7N2E9_9BACT</name>
<evidence type="ECO:0000313" key="5">
    <source>
        <dbReference type="EMBL" id="RZS74989.1"/>
    </source>
</evidence>
<evidence type="ECO:0000256" key="1">
    <source>
        <dbReference type="ARBA" id="ARBA00006739"/>
    </source>
</evidence>
<dbReference type="CDD" id="cd04186">
    <property type="entry name" value="GT_2_like_c"/>
    <property type="match status" value="1"/>
</dbReference>
<keyword evidence="3" id="KW-0808">Transferase</keyword>
<dbReference type="Pfam" id="PF00535">
    <property type="entry name" value="Glycos_transf_2"/>
    <property type="match status" value="1"/>
</dbReference>
<keyword evidence="2" id="KW-0328">Glycosyltransferase</keyword>
<dbReference type="EMBL" id="SGXA01000001">
    <property type="protein sequence ID" value="RZS74989.1"/>
    <property type="molecule type" value="Genomic_DNA"/>
</dbReference>
<evidence type="ECO:0000256" key="2">
    <source>
        <dbReference type="ARBA" id="ARBA00022676"/>
    </source>
</evidence>
<dbReference type="Proteomes" id="UP000293874">
    <property type="component" value="Unassembled WGS sequence"/>
</dbReference>
<comment type="caution">
    <text evidence="5">The sequence shown here is derived from an EMBL/GenBank/DDBJ whole genome shotgun (WGS) entry which is preliminary data.</text>
</comment>
<organism evidence="5 6">
    <name type="scientific">Pseudobacter ginsenosidimutans</name>
    <dbReference type="NCBI Taxonomy" id="661488"/>
    <lineage>
        <taxon>Bacteria</taxon>
        <taxon>Pseudomonadati</taxon>
        <taxon>Bacteroidota</taxon>
        <taxon>Chitinophagia</taxon>
        <taxon>Chitinophagales</taxon>
        <taxon>Chitinophagaceae</taxon>
        <taxon>Pseudobacter</taxon>
    </lineage>
</organism>
<dbReference type="PANTHER" id="PTHR43179">
    <property type="entry name" value="RHAMNOSYLTRANSFERASE WBBL"/>
    <property type="match status" value="1"/>
</dbReference>
<comment type="similarity">
    <text evidence="1">Belongs to the glycosyltransferase 2 family.</text>
</comment>
<gene>
    <name evidence="5" type="ORF">EV199_0842</name>
</gene>
<keyword evidence="6" id="KW-1185">Reference proteome</keyword>
<reference evidence="5 6" key="1">
    <citation type="submission" date="2019-02" db="EMBL/GenBank/DDBJ databases">
        <title>Genomic Encyclopedia of Type Strains, Phase IV (KMG-IV): sequencing the most valuable type-strain genomes for metagenomic binning, comparative biology and taxonomic classification.</title>
        <authorList>
            <person name="Goeker M."/>
        </authorList>
    </citation>
    <scope>NUCLEOTIDE SEQUENCE [LARGE SCALE GENOMIC DNA]</scope>
    <source>
        <strain evidence="5 6">DSM 18116</strain>
    </source>
</reference>